<feature type="region of interest" description="Disordered" evidence="1">
    <location>
        <begin position="212"/>
        <end position="246"/>
    </location>
</feature>
<name>A0A1G9VPH2_9HYPH</name>
<gene>
    <name evidence="2" type="ORF">SAMN05216360_103257</name>
</gene>
<evidence type="ECO:0000256" key="1">
    <source>
        <dbReference type="SAM" id="MobiDB-lite"/>
    </source>
</evidence>
<accession>A0A1G9VPH2</accession>
<proteinExistence type="predicted"/>
<protein>
    <submittedName>
        <fullName evidence="2">Uncharacterized protein</fullName>
    </submittedName>
</protein>
<keyword evidence="3" id="KW-1185">Reference proteome</keyword>
<dbReference type="EMBL" id="FNHS01000003">
    <property type="protein sequence ID" value="SDM74132.1"/>
    <property type="molecule type" value="Genomic_DNA"/>
</dbReference>
<organism evidence="2 3">
    <name type="scientific">Methylobacterium phyllostachyos</name>
    <dbReference type="NCBI Taxonomy" id="582672"/>
    <lineage>
        <taxon>Bacteria</taxon>
        <taxon>Pseudomonadati</taxon>
        <taxon>Pseudomonadota</taxon>
        <taxon>Alphaproteobacteria</taxon>
        <taxon>Hyphomicrobiales</taxon>
        <taxon>Methylobacteriaceae</taxon>
        <taxon>Methylobacterium</taxon>
    </lineage>
</organism>
<reference evidence="3" key="1">
    <citation type="submission" date="2016-10" db="EMBL/GenBank/DDBJ databases">
        <authorList>
            <person name="Varghese N."/>
            <person name="Submissions S."/>
        </authorList>
    </citation>
    <scope>NUCLEOTIDE SEQUENCE [LARGE SCALE GENOMIC DNA]</scope>
    <source>
        <strain evidence="3">BL47</strain>
    </source>
</reference>
<sequence>MSPGALGLRLVAASALIALLCVCAWRPGGRIPSAAMPFEARSQPTAPAPPASPPVALALFDLAEPGIDPVRVTAGIDPRTGLREDVLSRGNVAASAAPALWVTLTRGKDTGPAPTLFVLMARRAATGPALAVIKTGSRDQIRTKFGVVETLEITFGGPATRTCLGFVTREAAFRLDGWTCAPLGHPPATQALACSLDALSLVDLADPETTAAFSAPPPASRSCPLTKVADVSGRIGPTGQRSRNKK</sequence>
<dbReference type="STRING" id="582672.SAMN05216360_103257"/>
<dbReference type="AlphaFoldDB" id="A0A1G9VPH2"/>
<evidence type="ECO:0000313" key="2">
    <source>
        <dbReference type="EMBL" id="SDM74132.1"/>
    </source>
</evidence>
<dbReference type="Proteomes" id="UP000198704">
    <property type="component" value="Unassembled WGS sequence"/>
</dbReference>
<evidence type="ECO:0000313" key="3">
    <source>
        <dbReference type="Proteomes" id="UP000198704"/>
    </source>
</evidence>